<dbReference type="EMBL" id="AZST01000002">
    <property type="protein sequence ID" value="KEP55711.1"/>
    <property type="molecule type" value="Genomic_DNA"/>
</dbReference>
<feature type="domain" description="PCI" evidence="3">
    <location>
        <begin position="91"/>
        <end position="267"/>
    </location>
</feature>
<dbReference type="GO" id="GO:0005829">
    <property type="term" value="C:cytosol"/>
    <property type="evidence" value="ECO:0007669"/>
    <property type="project" value="TreeGrafter"/>
</dbReference>
<dbReference type="Gene3D" id="1.25.40.990">
    <property type="match status" value="1"/>
</dbReference>
<dbReference type="GO" id="GO:0043161">
    <property type="term" value="P:proteasome-mediated ubiquitin-dependent protein catabolic process"/>
    <property type="evidence" value="ECO:0007669"/>
    <property type="project" value="TreeGrafter"/>
</dbReference>
<dbReference type="OrthoDB" id="8775810at2759"/>
<dbReference type="HOGENOM" id="CLU_046003_2_1_1"/>
<evidence type="ECO:0000256" key="1">
    <source>
        <dbReference type="ARBA" id="ARBA00009627"/>
    </source>
</evidence>
<keyword evidence="2 4" id="KW-0647">Proteasome</keyword>
<dbReference type="PANTHER" id="PTHR12387:SF0">
    <property type="entry name" value="26S PROTEASOME NON-ATPASE REGULATORY SUBUNIT 8"/>
    <property type="match status" value="1"/>
</dbReference>
<keyword evidence="5" id="KW-1185">Reference proteome</keyword>
<dbReference type="GO" id="GO:0008541">
    <property type="term" value="C:proteasome regulatory particle, lid subcomplex"/>
    <property type="evidence" value="ECO:0007669"/>
    <property type="project" value="TreeGrafter"/>
</dbReference>
<dbReference type="STRING" id="1423351.A0A074S8I9"/>
<dbReference type="PROSITE" id="PS50250">
    <property type="entry name" value="PCI"/>
    <property type="match status" value="1"/>
</dbReference>
<dbReference type="PANTHER" id="PTHR12387">
    <property type="entry name" value="26S PROTEASOME NON-ATPASE REGULATORY SUBUNIT 8"/>
    <property type="match status" value="1"/>
</dbReference>
<accession>A0A074S8I9</accession>
<name>A0A074S8I9_9AGAM</name>
<comment type="similarity">
    <text evidence="1">Belongs to the proteasome subunit S14 family.</text>
</comment>
<evidence type="ECO:0000313" key="5">
    <source>
        <dbReference type="Proteomes" id="UP000027456"/>
    </source>
</evidence>
<evidence type="ECO:0000259" key="3">
    <source>
        <dbReference type="PROSITE" id="PS50250"/>
    </source>
</evidence>
<dbReference type="InterPro" id="IPR006746">
    <property type="entry name" value="26S_Psome_Rpn12"/>
</dbReference>
<dbReference type="FunFam" id="1.25.40.990:FF:000001">
    <property type="entry name" value="26S proteasome non-ATPase regulatory subunit"/>
    <property type="match status" value="1"/>
</dbReference>
<dbReference type="InterPro" id="IPR033464">
    <property type="entry name" value="CSN8_PSD8_EIF3K"/>
</dbReference>
<protein>
    <submittedName>
        <fullName evidence="4">26S proteasome non-ATPase regulatory subunit 8</fullName>
    </submittedName>
</protein>
<organism evidence="4 5">
    <name type="scientific">Rhizoctonia solani 123E</name>
    <dbReference type="NCBI Taxonomy" id="1423351"/>
    <lineage>
        <taxon>Eukaryota</taxon>
        <taxon>Fungi</taxon>
        <taxon>Dikarya</taxon>
        <taxon>Basidiomycota</taxon>
        <taxon>Agaricomycotina</taxon>
        <taxon>Agaricomycetes</taxon>
        <taxon>Cantharellales</taxon>
        <taxon>Ceratobasidiaceae</taxon>
        <taxon>Rhizoctonia</taxon>
    </lineage>
</organism>
<dbReference type="AlphaFoldDB" id="A0A074S8I9"/>
<reference evidence="4 5" key="1">
    <citation type="submission" date="2013-12" db="EMBL/GenBank/DDBJ databases">
        <authorList>
            <person name="Cubeta M."/>
            <person name="Pakala S."/>
            <person name="Fedorova N."/>
            <person name="Thomas E."/>
            <person name="Dean R."/>
            <person name="Jabaji S."/>
            <person name="Neate S."/>
            <person name="Toda T."/>
            <person name="Tavantzis S."/>
            <person name="Vilgalys R."/>
            <person name="Bharathan N."/>
            <person name="Pakala S."/>
            <person name="Losada L.S."/>
            <person name="Zafar N."/>
            <person name="Nierman W."/>
        </authorList>
    </citation>
    <scope>NUCLEOTIDE SEQUENCE [LARGE SCALE GENOMIC DNA]</scope>
    <source>
        <strain evidence="4 5">123E</strain>
    </source>
</reference>
<evidence type="ECO:0000313" key="4">
    <source>
        <dbReference type="EMBL" id="KEP55711.1"/>
    </source>
</evidence>
<evidence type="ECO:0000256" key="2">
    <source>
        <dbReference type="ARBA" id="ARBA00022942"/>
    </source>
</evidence>
<dbReference type="InterPro" id="IPR000717">
    <property type="entry name" value="PCI_dom"/>
</dbReference>
<gene>
    <name evidence="4" type="ORF">V565_001670</name>
</gene>
<dbReference type="GO" id="GO:0005634">
    <property type="term" value="C:nucleus"/>
    <property type="evidence" value="ECO:0007669"/>
    <property type="project" value="TreeGrafter"/>
</dbReference>
<dbReference type="Pfam" id="PF10075">
    <property type="entry name" value="CSN8_PSD8_EIF3K"/>
    <property type="match status" value="1"/>
</dbReference>
<sequence>MENLAKRQSETRNPGQIDAMSQALAQPYQQLKRAWESRPQDQEKCGQLLTQLKLGLIEAGLLFPQSSANTSDLEITREILEIGAFWSIRAKDISSFDRYYAQLQTFYTDYAGTLNASPREAPLQGLNLLRLLTQNRIAEFHTTIEGLPSSSLSSPYIQHTVNLERWLMEGSYSKVWNARKEPLPGYEQEYGYFMESLMGTIRDEIASCGENAYESLPLNDAATLLFFNSPNDLLQFAQQRGWAINLTAQTITFTKKREEKVDIPRKDIITSVLQYARELEQIV</sequence>
<dbReference type="Proteomes" id="UP000027456">
    <property type="component" value="Unassembled WGS sequence"/>
</dbReference>
<comment type="caution">
    <text evidence="4">The sequence shown here is derived from an EMBL/GenBank/DDBJ whole genome shotgun (WGS) entry which is preliminary data.</text>
</comment>
<proteinExistence type="inferred from homology"/>